<feature type="transmembrane region" description="Helical" evidence="4">
    <location>
        <begin position="335"/>
        <end position="356"/>
    </location>
</feature>
<keyword evidence="4" id="KW-1133">Transmembrane helix</keyword>
<evidence type="ECO:0000256" key="5">
    <source>
        <dbReference type="SAM" id="SignalP"/>
    </source>
</evidence>
<feature type="domain" description="Ig-like" evidence="6">
    <location>
        <begin position="238"/>
        <end position="320"/>
    </location>
</feature>
<dbReference type="AlphaFoldDB" id="A0AAW0NHM9"/>
<dbReference type="Pfam" id="PF13895">
    <property type="entry name" value="Ig_2"/>
    <property type="match status" value="1"/>
</dbReference>
<dbReference type="InterPro" id="IPR003599">
    <property type="entry name" value="Ig_sub"/>
</dbReference>
<dbReference type="SUPFAM" id="SSF48726">
    <property type="entry name" value="Immunoglobulin"/>
    <property type="match status" value="2"/>
</dbReference>
<protein>
    <recommendedName>
        <fullName evidence="6">Ig-like domain-containing protein</fullName>
    </recommendedName>
</protein>
<dbReference type="Pfam" id="PF08205">
    <property type="entry name" value="C2-set_2"/>
    <property type="match status" value="1"/>
</dbReference>
<evidence type="ECO:0000259" key="6">
    <source>
        <dbReference type="PROSITE" id="PS50835"/>
    </source>
</evidence>
<dbReference type="EMBL" id="JBBPFD010000014">
    <property type="protein sequence ID" value="KAK7899318.1"/>
    <property type="molecule type" value="Genomic_DNA"/>
</dbReference>
<keyword evidence="5" id="KW-0732">Signal</keyword>
<evidence type="ECO:0000256" key="2">
    <source>
        <dbReference type="ARBA" id="ARBA00023136"/>
    </source>
</evidence>
<keyword evidence="2 4" id="KW-0472">Membrane</keyword>
<proteinExistence type="predicted"/>
<dbReference type="InterPro" id="IPR013162">
    <property type="entry name" value="CD80_C2-set"/>
</dbReference>
<keyword evidence="8" id="KW-1185">Reference proteome</keyword>
<dbReference type="InterPro" id="IPR036179">
    <property type="entry name" value="Ig-like_dom_sf"/>
</dbReference>
<name>A0AAW0NHM9_9GOBI</name>
<dbReference type="InterPro" id="IPR007110">
    <property type="entry name" value="Ig-like_dom"/>
</dbReference>
<evidence type="ECO:0000313" key="7">
    <source>
        <dbReference type="EMBL" id="KAK7899318.1"/>
    </source>
</evidence>
<accession>A0AAW0NHM9</accession>
<evidence type="ECO:0000313" key="8">
    <source>
        <dbReference type="Proteomes" id="UP001460270"/>
    </source>
</evidence>
<keyword evidence="4" id="KW-0812">Transmembrane</keyword>
<feature type="chain" id="PRO_5043923148" description="Ig-like domain-containing protein" evidence="5">
    <location>
        <begin position="22"/>
        <end position="420"/>
    </location>
</feature>
<organism evidence="7 8">
    <name type="scientific">Mugilogobius chulae</name>
    <name type="common">yellowstripe goby</name>
    <dbReference type="NCBI Taxonomy" id="88201"/>
    <lineage>
        <taxon>Eukaryota</taxon>
        <taxon>Metazoa</taxon>
        <taxon>Chordata</taxon>
        <taxon>Craniata</taxon>
        <taxon>Vertebrata</taxon>
        <taxon>Euteleostomi</taxon>
        <taxon>Actinopterygii</taxon>
        <taxon>Neopterygii</taxon>
        <taxon>Teleostei</taxon>
        <taxon>Neoteleostei</taxon>
        <taxon>Acanthomorphata</taxon>
        <taxon>Gobiaria</taxon>
        <taxon>Gobiiformes</taxon>
        <taxon>Gobioidei</taxon>
        <taxon>Gobiidae</taxon>
        <taxon>Gobionellinae</taxon>
        <taxon>Mugilogobius</taxon>
    </lineage>
</organism>
<feature type="signal peptide" evidence="5">
    <location>
        <begin position="1"/>
        <end position="21"/>
    </location>
</feature>
<dbReference type="PANTHER" id="PTHR46484">
    <property type="entry name" value="SI:CH211-171H4.5-RELATED"/>
    <property type="match status" value="1"/>
</dbReference>
<evidence type="ECO:0000256" key="4">
    <source>
        <dbReference type="SAM" id="Phobius"/>
    </source>
</evidence>
<dbReference type="PROSITE" id="PS50835">
    <property type="entry name" value="IG_LIKE"/>
    <property type="match status" value="2"/>
</dbReference>
<comment type="caution">
    <text evidence="7">The sequence shown here is derived from an EMBL/GenBank/DDBJ whole genome shotgun (WGS) entry which is preliminary data.</text>
</comment>
<sequence length="420" mass="45888">MAAGFGLVLVWILSLMQGVNGNPWNLTVPMRIMGIEGSCVSVPCSFNVPDPYIPALSNCSGGAYWRIGQLGATMKTAHVLGDLRQKNCTTVFENFTKNQNDFYFFRLDCPKSKLKYTFVQGVHITVTPGVTPPTLTSVTSVSHVTEGSQVRLHCSAMAPCILLPPSFIWTAPKSDRHEQTQILQTSDGQMMLKSTLAFTASAQHHNQTVTCSVSYPLSTGGSTKPFTNSHTLNVVYGPKNTAAHVSVSGPVPEGSFVNFTCSSQANPPVSAYAWFSNTNGTAVKVAEGQTLPLKVKQTHSGLYQCQAQSDRGTQRSKPLVLEVTTKDGTCPSIDVWLFIVSGVLSAFCILTVALLFHKYRSLSKRLKLVEQKGDNIYSDLQTSSISSDYDKLQIRQPKVKSLEEINYENTAALKQVFKQK</sequence>
<comment type="subcellular location">
    <subcellularLocation>
        <location evidence="1">Membrane</location>
        <topology evidence="1">Single-pass membrane protein</topology>
    </subcellularLocation>
</comment>
<dbReference type="SMART" id="SM00409">
    <property type="entry name" value="IG"/>
    <property type="match status" value="3"/>
</dbReference>
<dbReference type="Gene3D" id="2.60.40.10">
    <property type="entry name" value="Immunoglobulins"/>
    <property type="match status" value="3"/>
</dbReference>
<dbReference type="Proteomes" id="UP001460270">
    <property type="component" value="Unassembled WGS sequence"/>
</dbReference>
<dbReference type="GO" id="GO:0016020">
    <property type="term" value="C:membrane"/>
    <property type="evidence" value="ECO:0007669"/>
    <property type="project" value="UniProtKB-SubCell"/>
</dbReference>
<gene>
    <name evidence="7" type="ORF">WMY93_020171</name>
</gene>
<evidence type="ECO:0000256" key="1">
    <source>
        <dbReference type="ARBA" id="ARBA00004167"/>
    </source>
</evidence>
<dbReference type="InterPro" id="IPR013783">
    <property type="entry name" value="Ig-like_fold"/>
</dbReference>
<reference evidence="8" key="1">
    <citation type="submission" date="2024-04" db="EMBL/GenBank/DDBJ databases">
        <title>Salinicola lusitanus LLJ914,a marine bacterium isolated from the Okinawa Trough.</title>
        <authorList>
            <person name="Li J."/>
        </authorList>
    </citation>
    <scope>NUCLEOTIDE SEQUENCE [LARGE SCALE GENOMIC DNA]</scope>
</reference>
<keyword evidence="3" id="KW-1015">Disulfide bond</keyword>
<evidence type="ECO:0000256" key="3">
    <source>
        <dbReference type="ARBA" id="ARBA00023157"/>
    </source>
</evidence>
<dbReference type="PANTHER" id="PTHR46484:SF8">
    <property type="entry name" value="B-CELL RECEPTOR CD22-LIKE-RELATED"/>
    <property type="match status" value="1"/>
</dbReference>
<feature type="domain" description="Ig-like" evidence="6">
    <location>
        <begin position="133"/>
        <end position="227"/>
    </location>
</feature>